<reference evidence="1" key="1">
    <citation type="submission" date="2018-04" db="EMBL/GenBank/DDBJ databases">
        <authorList>
            <person name="Go L.Y."/>
            <person name="Mitchell J.A."/>
        </authorList>
    </citation>
    <scope>NUCLEOTIDE SEQUENCE</scope>
    <source>
        <tissue evidence="1">Whole organism</tissue>
    </source>
</reference>
<dbReference type="EMBL" id="UFQT01000582">
    <property type="protein sequence ID" value="SSX25488.1"/>
    <property type="molecule type" value="Genomic_DNA"/>
</dbReference>
<reference evidence="2" key="2">
    <citation type="submission" date="2018-07" db="EMBL/GenBank/DDBJ databases">
        <authorList>
            <person name="Quirk P.G."/>
            <person name="Krulwich T.A."/>
        </authorList>
    </citation>
    <scope>NUCLEOTIDE SEQUENCE</scope>
</reference>
<protein>
    <submittedName>
        <fullName evidence="2">CSON012395 protein</fullName>
    </submittedName>
</protein>
<organism evidence="2">
    <name type="scientific">Culicoides sonorensis</name>
    <name type="common">Biting midge</name>
    <dbReference type="NCBI Taxonomy" id="179676"/>
    <lineage>
        <taxon>Eukaryota</taxon>
        <taxon>Metazoa</taxon>
        <taxon>Ecdysozoa</taxon>
        <taxon>Arthropoda</taxon>
        <taxon>Hexapoda</taxon>
        <taxon>Insecta</taxon>
        <taxon>Pterygota</taxon>
        <taxon>Neoptera</taxon>
        <taxon>Endopterygota</taxon>
        <taxon>Diptera</taxon>
        <taxon>Nematocera</taxon>
        <taxon>Chironomoidea</taxon>
        <taxon>Ceratopogonidae</taxon>
        <taxon>Ceratopogoninae</taxon>
        <taxon>Culicoides</taxon>
        <taxon>Monoculicoides</taxon>
    </lineage>
</organism>
<gene>
    <name evidence="2" type="primary">CSON012395</name>
</gene>
<dbReference type="EMBL" id="UFQS01000582">
    <property type="protein sequence ID" value="SSX05127.1"/>
    <property type="molecule type" value="Genomic_DNA"/>
</dbReference>
<evidence type="ECO:0000313" key="1">
    <source>
        <dbReference type="EMBL" id="SSX05127.1"/>
    </source>
</evidence>
<sequence>MKTRSLMTSFNCPLQCCEIINITFGDFRRNVMPQSDITCNFISDFDIEWDIKNHAFWILLYHVHFGWIKAHSLLIAISTACCKVKLSVSSHNLSNTCPGLNPVINLSNSTISKLSPNRQSTDSFLTRPYHDVTFSWGSCRAL</sequence>
<proteinExistence type="predicted"/>
<name>A0A336MHJ2_CULSO</name>
<evidence type="ECO:0000313" key="2">
    <source>
        <dbReference type="EMBL" id="SSX25488.1"/>
    </source>
</evidence>
<dbReference type="AlphaFoldDB" id="A0A336MHJ2"/>
<accession>A0A336MHJ2</accession>
<dbReference type="VEuPathDB" id="VectorBase:CSON012395"/>